<dbReference type="Proteomes" id="UP000800094">
    <property type="component" value="Unassembled WGS sequence"/>
</dbReference>
<sequence length="268" mass="29263">MDQFMQRSAAKSATSSPSTPSGPPPSKKVRLSNGASAPGTPGTPLDHEVIQSALAAEERKREEALSRAAEKSGETKWVLSFKEPQDGARTRGMQVRQAGFAVIDADDEASEEGEEEEEEGDKVGKRVFGGGVPKKVALAVKEEGSESESSSDDDSDDDFDSDDPTAELIRETKREKKREARMAHTKTERETPQRFKVEPLDEDMYLGGLQSLSGERRPPSSNLANIECHRCKQKGHFIKDCPQQQRGTPRGSAGRGRPRGGRGWGRGR</sequence>
<dbReference type="EMBL" id="ML987199">
    <property type="protein sequence ID" value="KAF2245874.1"/>
    <property type="molecule type" value="Genomic_DNA"/>
</dbReference>
<dbReference type="GeneID" id="54587754"/>
<keyword evidence="1" id="KW-0479">Metal-binding</keyword>
<evidence type="ECO:0000256" key="5">
    <source>
        <dbReference type="SAM" id="MobiDB-lite"/>
    </source>
</evidence>
<keyword evidence="2 4" id="KW-0863">Zinc-finger</keyword>
<dbReference type="AlphaFoldDB" id="A0A6A6I5Q9"/>
<evidence type="ECO:0000256" key="3">
    <source>
        <dbReference type="ARBA" id="ARBA00022833"/>
    </source>
</evidence>
<feature type="compositionally biased region" description="Basic and acidic residues" evidence="5">
    <location>
        <begin position="168"/>
        <end position="199"/>
    </location>
</feature>
<feature type="domain" description="CCHC-type" evidence="6">
    <location>
        <begin position="228"/>
        <end position="243"/>
    </location>
</feature>
<evidence type="ECO:0000313" key="8">
    <source>
        <dbReference type="Proteomes" id="UP000800094"/>
    </source>
</evidence>
<reference evidence="7" key="1">
    <citation type="journal article" date="2020" name="Stud. Mycol.">
        <title>101 Dothideomycetes genomes: a test case for predicting lifestyles and emergence of pathogens.</title>
        <authorList>
            <person name="Haridas S."/>
            <person name="Albert R."/>
            <person name="Binder M."/>
            <person name="Bloem J."/>
            <person name="Labutti K."/>
            <person name="Salamov A."/>
            <person name="Andreopoulos B."/>
            <person name="Baker S."/>
            <person name="Barry K."/>
            <person name="Bills G."/>
            <person name="Bluhm B."/>
            <person name="Cannon C."/>
            <person name="Castanera R."/>
            <person name="Culley D."/>
            <person name="Daum C."/>
            <person name="Ezra D."/>
            <person name="Gonzalez J."/>
            <person name="Henrissat B."/>
            <person name="Kuo A."/>
            <person name="Liang C."/>
            <person name="Lipzen A."/>
            <person name="Lutzoni F."/>
            <person name="Magnuson J."/>
            <person name="Mondo S."/>
            <person name="Nolan M."/>
            <person name="Ohm R."/>
            <person name="Pangilinan J."/>
            <person name="Park H.-J."/>
            <person name="Ramirez L."/>
            <person name="Alfaro M."/>
            <person name="Sun H."/>
            <person name="Tritt A."/>
            <person name="Yoshinaga Y."/>
            <person name="Zwiers L.-H."/>
            <person name="Turgeon B."/>
            <person name="Goodwin S."/>
            <person name="Spatafora J."/>
            <person name="Crous P."/>
            <person name="Grigoriev I."/>
        </authorList>
    </citation>
    <scope>NUCLEOTIDE SEQUENCE</scope>
    <source>
        <strain evidence="7">CBS 122368</strain>
    </source>
</reference>
<dbReference type="SMART" id="SM00343">
    <property type="entry name" value="ZnF_C2HC"/>
    <property type="match status" value="1"/>
</dbReference>
<evidence type="ECO:0000256" key="2">
    <source>
        <dbReference type="ARBA" id="ARBA00022771"/>
    </source>
</evidence>
<dbReference type="Pfam" id="PF13696">
    <property type="entry name" value="zf-CCHC_2"/>
    <property type="match status" value="1"/>
</dbReference>
<feature type="compositionally biased region" description="Acidic residues" evidence="5">
    <location>
        <begin position="145"/>
        <end position="165"/>
    </location>
</feature>
<feature type="compositionally biased region" description="Basic and acidic residues" evidence="5">
    <location>
        <begin position="56"/>
        <end position="74"/>
    </location>
</feature>
<gene>
    <name evidence="7" type="ORF">BU26DRAFT_57832</name>
</gene>
<feature type="compositionally biased region" description="Acidic residues" evidence="5">
    <location>
        <begin position="104"/>
        <end position="120"/>
    </location>
</feature>
<keyword evidence="3" id="KW-0862">Zinc</keyword>
<keyword evidence="8" id="KW-1185">Reference proteome</keyword>
<dbReference type="InterPro" id="IPR001878">
    <property type="entry name" value="Znf_CCHC"/>
</dbReference>
<feature type="compositionally biased region" description="Basic residues" evidence="5">
    <location>
        <begin position="256"/>
        <end position="268"/>
    </location>
</feature>
<dbReference type="OrthoDB" id="427960at2759"/>
<evidence type="ECO:0000256" key="1">
    <source>
        <dbReference type="ARBA" id="ARBA00022723"/>
    </source>
</evidence>
<accession>A0A6A6I5Q9</accession>
<organism evidence="7 8">
    <name type="scientific">Trematosphaeria pertusa</name>
    <dbReference type="NCBI Taxonomy" id="390896"/>
    <lineage>
        <taxon>Eukaryota</taxon>
        <taxon>Fungi</taxon>
        <taxon>Dikarya</taxon>
        <taxon>Ascomycota</taxon>
        <taxon>Pezizomycotina</taxon>
        <taxon>Dothideomycetes</taxon>
        <taxon>Pleosporomycetidae</taxon>
        <taxon>Pleosporales</taxon>
        <taxon>Massarineae</taxon>
        <taxon>Trematosphaeriaceae</taxon>
        <taxon>Trematosphaeria</taxon>
    </lineage>
</organism>
<dbReference type="InterPro" id="IPR036875">
    <property type="entry name" value="Znf_CCHC_sf"/>
</dbReference>
<dbReference type="SUPFAM" id="SSF57756">
    <property type="entry name" value="Retrovirus zinc finger-like domains"/>
    <property type="match status" value="1"/>
</dbReference>
<dbReference type="PROSITE" id="PS50158">
    <property type="entry name" value="ZF_CCHC"/>
    <property type="match status" value="1"/>
</dbReference>
<dbReference type="GO" id="GO:0008270">
    <property type="term" value="F:zinc ion binding"/>
    <property type="evidence" value="ECO:0007669"/>
    <property type="project" value="UniProtKB-KW"/>
</dbReference>
<dbReference type="RefSeq" id="XP_033680878.1">
    <property type="nucleotide sequence ID" value="XM_033834424.1"/>
</dbReference>
<dbReference type="Gene3D" id="4.10.60.10">
    <property type="entry name" value="Zinc finger, CCHC-type"/>
    <property type="match status" value="1"/>
</dbReference>
<evidence type="ECO:0000259" key="6">
    <source>
        <dbReference type="PROSITE" id="PS50158"/>
    </source>
</evidence>
<feature type="region of interest" description="Disordered" evidence="5">
    <location>
        <begin position="238"/>
        <end position="268"/>
    </location>
</feature>
<dbReference type="InterPro" id="IPR025829">
    <property type="entry name" value="Zn_knuckle_CX2CX3GHX4C"/>
</dbReference>
<proteinExistence type="predicted"/>
<name>A0A6A6I5Q9_9PLEO</name>
<dbReference type="GO" id="GO:0003676">
    <property type="term" value="F:nucleic acid binding"/>
    <property type="evidence" value="ECO:0007669"/>
    <property type="project" value="InterPro"/>
</dbReference>
<evidence type="ECO:0000256" key="4">
    <source>
        <dbReference type="PROSITE-ProRule" id="PRU00047"/>
    </source>
</evidence>
<protein>
    <recommendedName>
        <fullName evidence="6">CCHC-type domain-containing protein</fullName>
    </recommendedName>
</protein>
<feature type="region of interest" description="Disordered" evidence="5">
    <location>
        <begin position="1"/>
        <end position="202"/>
    </location>
</feature>
<evidence type="ECO:0000313" key="7">
    <source>
        <dbReference type="EMBL" id="KAF2245874.1"/>
    </source>
</evidence>
<feature type="compositionally biased region" description="Low complexity" evidence="5">
    <location>
        <begin position="8"/>
        <end position="19"/>
    </location>
</feature>